<dbReference type="SUPFAM" id="SSF52540">
    <property type="entry name" value="P-loop containing nucleoside triphosphate hydrolases"/>
    <property type="match status" value="1"/>
</dbReference>
<dbReference type="InterPro" id="IPR052752">
    <property type="entry name" value="NACHT-WD_repeat"/>
</dbReference>
<dbReference type="InterPro" id="IPR027417">
    <property type="entry name" value="P-loop_NTPase"/>
</dbReference>
<name>A0A026W2W0_OOCBI</name>
<feature type="repeat" description="WD" evidence="3">
    <location>
        <begin position="1276"/>
        <end position="1317"/>
    </location>
</feature>
<dbReference type="Gene3D" id="2.130.10.10">
    <property type="entry name" value="YVTN repeat-like/Quinoprotein amine dehydrogenase"/>
    <property type="match status" value="4"/>
</dbReference>
<dbReference type="SUPFAM" id="SSF50978">
    <property type="entry name" value="WD40 repeat-like"/>
    <property type="match status" value="1"/>
</dbReference>
<dbReference type="SUPFAM" id="SSF69322">
    <property type="entry name" value="Tricorn protease domain 2"/>
    <property type="match status" value="1"/>
</dbReference>
<feature type="repeat" description="WD" evidence="3">
    <location>
        <begin position="1154"/>
        <end position="1195"/>
    </location>
</feature>
<feature type="repeat" description="WD" evidence="3">
    <location>
        <begin position="1112"/>
        <end position="1153"/>
    </location>
</feature>
<dbReference type="CDD" id="cd00200">
    <property type="entry name" value="WD40"/>
    <property type="match status" value="2"/>
</dbReference>
<feature type="repeat" description="WD" evidence="3">
    <location>
        <begin position="852"/>
        <end position="886"/>
    </location>
</feature>
<evidence type="ECO:0000256" key="3">
    <source>
        <dbReference type="PROSITE-ProRule" id="PRU00221"/>
    </source>
</evidence>
<evidence type="ECO:0000256" key="2">
    <source>
        <dbReference type="ARBA" id="ARBA00022737"/>
    </source>
</evidence>
<accession>A0A026W2W0</accession>
<dbReference type="InterPro" id="IPR011047">
    <property type="entry name" value="Quinoprotein_ADH-like_sf"/>
</dbReference>
<dbReference type="SMART" id="SM00320">
    <property type="entry name" value="WD40"/>
    <property type="match status" value="13"/>
</dbReference>
<dbReference type="InterPro" id="IPR015943">
    <property type="entry name" value="WD40/YVTN_repeat-like_dom_sf"/>
</dbReference>
<evidence type="ECO:0000256" key="1">
    <source>
        <dbReference type="ARBA" id="ARBA00022574"/>
    </source>
</evidence>
<keyword evidence="2" id="KW-0677">Repeat</keyword>
<keyword evidence="1 3" id="KW-0853">WD repeat</keyword>
<dbReference type="STRING" id="2015173.A0A026W2W0"/>
<dbReference type="SUPFAM" id="SSF50998">
    <property type="entry name" value="Quinoprotein alcohol dehydrogenase-like"/>
    <property type="match status" value="1"/>
</dbReference>
<proteinExistence type="predicted"/>
<dbReference type="InterPro" id="IPR036322">
    <property type="entry name" value="WD40_repeat_dom_sf"/>
</dbReference>
<feature type="repeat" description="WD" evidence="3">
    <location>
        <begin position="1195"/>
        <end position="1236"/>
    </location>
</feature>
<keyword evidence="6" id="KW-1185">Reference proteome</keyword>
<gene>
    <name evidence="5" type="ORF">X777_10605</name>
</gene>
<dbReference type="PROSITE" id="PS50082">
    <property type="entry name" value="WD_REPEATS_2"/>
    <property type="match status" value="9"/>
</dbReference>
<feature type="compositionally biased region" description="Polar residues" evidence="4">
    <location>
        <begin position="1560"/>
        <end position="1571"/>
    </location>
</feature>
<evidence type="ECO:0000313" key="5">
    <source>
        <dbReference type="EMBL" id="EZA50412.1"/>
    </source>
</evidence>
<evidence type="ECO:0000313" key="6">
    <source>
        <dbReference type="Proteomes" id="UP000053097"/>
    </source>
</evidence>
<feature type="repeat" description="WD" evidence="3">
    <location>
        <begin position="936"/>
        <end position="977"/>
    </location>
</feature>
<dbReference type="InterPro" id="IPR019775">
    <property type="entry name" value="WD40_repeat_CS"/>
</dbReference>
<dbReference type="PANTHER" id="PTHR19871">
    <property type="entry name" value="BETA TRANSDUCIN-RELATED PROTEIN"/>
    <property type="match status" value="1"/>
</dbReference>
<dbReference type="PRINTS" id="PR00320">
    <property type="entry name" value="GPROTEINBRPT"/>
</dbReference>
<reference evidence="5 6" key="1">
    <citation type="journal article" date="2014" name="Curr. Biol.">
        <title>The genome of the clonal raider ant Cerapachys biroi.</title>
        <authorList>
            <person name="Oxley P.R."/>
            <person name="Ji L."/>
            <person name="Fetter-Pruneda I."/>
            <person name="McKenzie S.K."/>
            <person name="Li C."/>
            <person name="Hu H."/>
            <person name="Zhang G."/>
            <person name="Kronauer D.J."/>
        </authorList>
    </citation>
    <scope>NUCLEOTIDE SEQUENCE [LARGE SCALE GENOMIC DNA]</scope>
</reference>
<organism evidence="5 6">
    <name type="scientific">Ooceraea biroi</name>
    <name type="common">Clonal raider ant</name>
    <name type="synonym">Cerapachys biroi</name>
    <dbReference type="NCBI Taxonomy" id="2015173"/>
    <lineage>
        <taxon>Eukaryota</taxon>
        <taxon>Metazoa</taxon>
        <taxon>Ecdysozoa</taxon>
        <taxon>Arthropoda</taxon>
        <taxon>Hexapoda</taxon>
        <taxon>Insecta</taxon>
        <taxon>Pterygota</taxon>
        <taxon>Neoptera</taxon>
        <taxon>Endopterygota</taxon>
        <taxon>Hymenoptera</taxon>
        <taxon>Apocrita</taxon>
        <taxon>Aculeata</taxon>
        <taxon>Formicoidea</taxon>
        <taxon>Formicidae</taxon>
        <taxon>Dorylinae</taxon>
        <taxon>Ooceraea</taxon>
    </lineage>
</organism>
<dbReference type="Proteomes" id="UP000053097">
    <property type="component" value="Unassembled WGS sequence"/>
</dbReference>
<dbReference type="PROSITE" id="PS50294">
    <property type="entry name" value="WD_REPEATS_REGION"/>
    <property type="match status" value="7"/>
</dbReference>
<dbReference type="Pfam" id="PF00400">
    <property type="entry name" value="WD40"/>
    <property type="match status" value="9"/>
</dbReference>
<feature type="repeat" description="WD" evidence="3">
    <location>
        <begin position="1318"/>
        <end position="1360"/>
    </location>
</feature>
<sequence length="1584" mass="173920">MNLEVELIAGVLKGSLPPAHLPAPRLIKIFIAGERDDFAEERKQLLEVVGPELQSIYDDMGIEVLLVDMQYGTADNPDANPRLAEFFLEEINASHRHSRGCFLLLLTGTNYSVGWVPTELGEATFQTLLARCALLTDHYEHNGHSYVLKADSVRTAQRGWQVNQESSLRQMLKTATESAIVEQPENQELRYILKSTAERQLDHGLSLDQQGSGIMAVIREWTGNDAAACTAAARDLKTRIEAVLPEDNVLHLQAEYRHNGIDADYDAHDEYLGKLRELILDRLQQLVNASVEADPEIKSRKKMVQEVYAESMAHFALLRELPLAEETDEIVDRVKRLILAGKERKHGPILIYGPKSSGKSSILARVYQDAPDWLSASTLRIVRLCTSTPRSAYSLELLRILCQHIGFLAGDNDGNLPRDASFDPLYLNNWFNLIVRHIEEHPLSDQLIILLDDLHRFHPLECDIVAALSWLPLTLPAGVHLVVTSALPPEGMRLTPLQKDRLRSADILVDLTVGRVCATSRFDAALELLEGLVGSDAANRIASILACTEHGLSETEILELIMPTGGEGPLLLEDSQFNFATWCLVRRALAPWLKVRVMSGRLMFSWRNQCREIALRKYLANQDVSRSYHGELAGLFFSEDTDDSSEKSPENPAASPPAKETPFQSAPQTQDITYTLRHVEEAWLHLLRASDVDKLKKLAVCAFDFLLAAVQMISVSYLRCVLEHARRYLLERDLELVYYAVRKSSDVLTRDPLQLGAQLICWLRPVAEDGGDLVSRMVMAAMAWCDGYTAPLLVPLNGWLQPPLPLQIRAITCPQGVKLIEAAPSGQHVVVVPPQGDAQLWHVMSSQLVHTFKGHSSPISCLAVTHQSQYLLTGSEDTSIIVWDMKDLVMKRRICEHIAPILTLTTALNNSVIVSGGEDSRIIATSLLTGEVLMKVDHHRGPVTTIRVDSAGEVLVSGSVDGTVCLWSLESFSLLNSIVLPSPVIMLDVSADSVFLLAACEDQKLYLRSLATGTEIHTLRGHQGPITSLCLAKDCRRAIAGGIEGRVSVFDMHSGRLIKTLPANPSASVTSVKVTEKDDFLITGGGGRVTYWSFRGEEPPPKPQKPGKQDSLQPHTAPISCLDISRDGAMAVTGGVDSLVNLWQLNTHELLSTLEGHIASITCIAFSASGLFVASGSEDKTVRVWGLTLGLVVATFRHQAPVTAVTAMLDGRRVVSSDRAGTIRVWAADSGTLIQSVCGPGRCFAVASDMRYAVCGSGDNQVRIIGLGAGPEEKHQVSHSQDITCLVATPDSQYLITGSRDMSLKVWQLAGGKLSQVLVGHTDHVTCVAVAVLDKSVVVSGSRDANLIVWDINTGADLHTLTGHLGYVTCVRLSGDGTLAVSGSEDKSLIVWDTKKGTSLSSIMLHVPVLGVEMSTDCSRMAVHLLEHKCMPILCLHNTPAQYVKLPPYVAPRDLRPPGPKRPARRLLKKEVSLDTYTWQRKYGHLTSGITVSSIEERLKRRFSVSASMEEISKAGLTGSQPGLGPEQAALAQSQHFDQLEALWNKQSPPPRPRGLVRTLTKQSSLQATRISDSEEEGKRYVFR</sequence>
<dbReference type="PROSITE" id="PS00678">
    <property type="entry name" value="WD_REPEATS_1"/>
    <property type="match status" value="3"/>
</dbReference>
<dbReference type="Gene3D" id="3.40.50.300">
    <property type="entry name" value="P-loop containing nucleotide triphosphate hydrolases"/>
    <property type="match status" value="1"/>
</dbReference>
<dbReference type="InterPro" id="IPR001680">
    <property type="entry name" value="WD40_rpt"/>
</dbReference>
<dbReference type="OMA" id="DSFYWDL"/>
<dbReference type="EMBL" id="KK107455">
    <property type="protein sequence ID" value="EZA50412.1"/>
    <property type="molecule type" value="Genomic_DNA"/>
</dbReference>
<protein>
    <submittedName>
        <fullName evidence="5">Uncharacterized protein</fullName>
    </submittedName>
</protein>
<dbReference type="PANTHER" id="PTHR19871:SF28">
    <property type="entry name" value="AAA+ ATPASE DOMAIN-CONTAINING PROTEIN"/>
    <property type="match status" value="1"/>
</dbReference>
<feature type="repeat" description="WD" evidence="3">
    <location>
        <begin position="1019"/>
        <end position="1060"/>
    </location>
</feature>
<evidence type="ECO:0000256" key="4">
    <source>
        <dbReference type="SAM" id="MobiDB-lite"/>
    </source>
</evidence>
<dbReference type="OrthoDB" id="9990676at2759"/>
<feature type="region of interest" description="Disordered" evidence="4">
    <location>
        <begin position="1545"/>
        <end position="1584"/>
    </location>
</feature>
<feature type="repeat" description="WD" evidence="3">
    <location>
        <begin position="1361"/>
        <end position="1402"/>
    </location>
</feature>
<feature type="region of interest" description="Disordered" evidence="4">
    <location>
        <begin position="1095"/>
        <end position="1114"/>
    </location>
</feature>
<feature type="region of interest" description="Disordered" evidence="4">
    <location>
        <begin position="640"/>
        <end position="667"/>
    </location>
</feature>
<dbReference type="InterPro" id="IPR020472">
    <property type="entry name" value="WD40_PAC1"/>
</dbReference>